<dbReference type="Pfam" id="PF13560">
    <property type="entry name" value="HTH_31"/>
    <property type="match status" value="1"/>
</dbReference>
<dbReference type="SUPFAM" id="SSF47413">
    <property type="entry name" value="lambda repressor-like DNA-binding domains"/>
    <property type="match status" value="1"/>
</dbReference>
<dbReference type="InterPro" id="IPR001387">
    <property type="entry name" value="Cro/C1-type_HTH"/>
</dbReference>
<dbReference type="KEGG" id="ssub:CP968_32015"/>
<dbReference type="Gene3D" id="1.10.260.40">
    <property type="entry name" value="lambda repressor-like DNA-binding domains"/>
    <property type="match status" value="1"/>
</dbReference>
<evidence type="ECO:0000313" key="4">
    <source>
        <dbReference type="Proteomes" id="UP000326831"/>
    </source>
</evidence>
<dbReference type="Proteomes" id="UP000326831">
    <property type="component" value="Chromosome"/>
</dbReference>
<dbReference type="GO" id="GO:0003677">
    <property type="term" value="F:DNA binding"/>
    <property type="evidence" value="ECO:0007669"/>
    <property type="project" value="InterPro"/>
</dbReference>
<evidence type="ECO:0000259" key="2">
    <source>
        <dbReference type="PROSITE" id="PS50943"/>
    </source>
</evidence>
<sequence>MPIPTCKRNSRERRPSDVRSPHVGSPADGQPRRRHPGHGRDPAPPPVARQARRVRRLRRCRDADVADRRRSRRDGGDRPARHQDHIRGRRGRPPHGPRAGATVTATVHPLIRSPRADGPPAGRLLLGAYLRRLRTDKGITQAAAASSIRKSTSTLFLYERGESPIKERDLRDLLRMYGADARAVTHAVRIGRRADQHEIHDAGGRAGRRVEAVEALALDITVVAWWICPPTLYSAAAADAPTWATA</sequence>
<dbReference type="PROSITE" id="PS50943">
    <property type="entry name" value="HTH_CROC1"/>
    <property type="match status" value="1"/>
</dbReference>
<organism evidence="3 4">
    <name type="scientific">Streptomyces subrutilus</name>
    <dbReference type="NCBI Taxonomy" id="36818"/>
    <lineage>
        <taxon>Bacteria</taxon>
        <taxon>Bacillati</taxon>
        <taxon>Actinomycetota</taxon>
        <taxon>Actinomycetes</taxon>
        <taxon>Kitasatosporales</taxon>
        <taxon>Streptomycetaceae</taxon>
        <taxon>Streptomyces</taxon>
    </lineage>
</organism>
<feature type="domain" description="HTH cro/C1-type" evidence="2">
    <location>
        <begin position="130"/>
        <end position="184"/>
    </location>
</feature>
<dbReference type="EMBL" id="CP023701">
    <property type="protein sequence ID" value="QEU82283.1"/>
    <property type="molecule type" value="Genomic_DNA"/>
</dbReference>
<name>A0A5P2UT35_9ACTN</name>
<reference evidence="3 4" key="1">
    <citation type="submission" date="2017-09" db="EMBL/GenBank/DDBJ databases">
        <authorList>
            <person name="Lee N."/>
            <person name="Cho B.-K."/>
        </authorList>
    </citation>
    <scope>NUCLEOTIDE SEQUENCE [LARGE SCALE GENOMIC DNA]</scope>
    <source>
        <strain evidence="3 4">ATCC 27467</strain>
    </source>
</reference>
<dbReference type="AlphaFoldDB" id="A0A5P2UT35"/>
<dbReference type="SMART" id="SM00530">
    <property type="entry name" value="HTH_XRE"/>
    <property type="match status" value="1"/>
</dbReference>
<dbReference type="CDD" id="cd00093">
    <property type="entry name" value="HTH_XRE"/>
    <property type="match status" value="1"/>
</dbReference>
<proteinExistence type="predicted"/>
<keyword evidence="4" id="KW-1185">Reference proteome</keyword>
<accession>A0A5P2UT35</accession>
<protein>
    <submittedName>
        <fullName evidence="3">XRE family transcriptional regulator</fullName>
    </submittedName>
</protein>
<dbReference type="InterPro" id="IPR010982">
    <property type="entry name" value="Lambda_DNA-bd_dom_sf"/>
</dbReference>
<gene>
    <name evidence="3" type="ORF">CP968_32015</name>
</gene>
<evidence type="ECO:0000313" key="3">
    <source>
        <dbReference type="EMBL" id="QEU82283.1"/>
    </source>
</evidence>
<feature type="region of interest" description="Disordered" evidence="1">
    <location>
        <begin position="1"/>
        <end position="101"/>
    </location>
</feature>
<feature type="compositionally biased region" description="Basic and acidic residues" evidence="1">
    <location>
        <begin position="60"/>
        <end position="86"/>
    </location>
</feature>
<evidence type="ECO:0000256" key="1">
    <source>
        <dbReference type="SAM" id="MobiDB-lite"/>
    </source>
</evidence>
<feature type="compositionally biased region" description="Basic residues" evidence="1">
    <location>
        <begin position="50"/>
        <end position="59"/>
    </location>
</feature>